<evidence type="ECO:0000313" key="3">
    <source>
        <dbReference type="EnsemblPlants" id="PAC:32983701.CDS.1"/>
    </source>
</evidence>
<dbReference type="InParanoid" id="A0A2K1J6S2"/>
<evidence type="ECO:0000256" key="1">
    <source>
        <dbReference type="SAM" id="SignalP"/>
    </source>
</evidence>
<feature type="signal peptide" evidence="1">
    <location>
        <begin position="1"/>
        <end position="19"/>
    </location>
</feature>
<sequence>MPTEFCLFVLLILFFSCGGSILSVTVSAFAPREQWGMIVFIQVPTMASVLSLPRRLFQHPAACVTASFRSCGLPSVFSSFLYRFV</sequence>
<evidence type="ECO:0000313" key="4">
    <source>
        <dbReference type="Proteomes" id="UP000006727"/>
    </source>
</evidence>
<keyword evidence="4" id="KW-1185">Reference proteome</keyword>
<dbReference type="AlphaFoldDB" id="A0A2K1J6S2"/>
<dbReference type="Proteomes" id="UP000006727">
    <property type="component" value="Chromosome 16"/>
</dbReference>
<name>A0A2K1J6S2_PHYPA</name>
<dbReference type="EMBL" id="ABEU02000016">
    <property type="protein sequence ID" value="PNR37234.1"/>
    <property type="molecule type" value="Genomic_DNA"/>
</dbReference>
<protein>
    <recommendedName>
        <fullName evidence="5">Secreted protein</fullName>
    </recommendedName>
</protein>
<dbReference type="Gramene" id="Pp3c16_2061V3.1">
    <property type="protein sequence ID" value="PAC:32983701.CDS.1"/>
    <property type="gene ID" value="Pp3c16_2061"/>
</dbReference>
<keyword evidence="1" id="KW-0732">Signal</keyword>
<feature type="chain" id="PRO_5036042840" description="Secreted protein" evidence="1">
    <location>
        <begin position="20"/>
        <end position="85"/>
    </location>
</feature>
<evidence type="ECO:0000313" key="2">
    <source>
        <dbReference type="EMBL" id="PNR37234.1"/>
    </source>
</evidence>
<gene>
    <name evidence="2" type="ORF">PHYPA_020342</name>
</gene>
<organism evidence="2">
    <name type="scientific">Physcomitrium patens</name>
    <name type="common">Spreading-leaved earth moss</name>
    <name type="synonym">Physcomitrella patens</name>
    <dbReference type="NCBI Taxonomy" id="3218"/>
    <lineage>
        <taxon>Eukaryota</taxon>
        <taxon>Viridiplantae</taxon>
        <taxon>Streptophyta</taxon>
        <taxon>Embryophyta</taxon>
        <taxon>Bryophyta</taxon>
        <taxon>Bryophytina</taxon>
        <taxon>Bryopsida</taxon>
        <taxon>Funariidae</taxon>
        <taxon>Funariales</taxon>
        <taxon>Funariaceae</taxon>
        <taxon>Physcomitrium</taxon>
    </lineage>
</organism>
<evidence type="ECO:0008006" key="5">
    <source>
        <dbReference type="Google" id="ProtNLM"/>
    </source>
</evidence>
<reference evidence="2 4" key="2">
    <citation type="journal article" date="2018" name="Plant J.">
        <title>The Physcomitrella patens chromosome-scale assembly reveals moss genome structure and evolution.</title>
        <authorList>
            <person name="Lang D."/>
            <person name="Ullrich K.K."/>
            <person name="Murat F."/>
            <person name="Fuchs J."/>
            <person name="Jenkins J."/>
            <person name="Haas F.B."/>
            <person name="Piednoel M."/>
            <person name="Gundlach H."/>
            <person name="Van Bel M."/>
            <person name="Meyberg R."/>
            <person name="Vives C."/>
            <person name="Morata J."/>
            <person name="Symeonidi A."/>
            <person name="Hiss M."/>
            <person name="Muchero W."/>
            <person name="Kamisugi Y."/>
            <person name="Saleh O."/>
            <person name="Blanc G."/>
            <person name="Decker E.L."/>
            <person name="van Gessel N."/>
            <person name="Grimwood J."/>
            <person name="Hayes R.D."/>
            <person name="Graham S.W."/>
            <person name="Gunter L.E."/>
            <person name="McDaniel S.F."/>
            <person name="Hoernstein S.N.W."/>
            <person name="Larsson A."/>
            <person name="Li F.W."/>
            <person name="Perroud P.F."/>
            <person name="Phillips J."/>
            <person name="Ranjan P."/>
            <person name="Rokshar D.S."/>
            <person name="Rothfels C.J."/>
            <person name="Schneider L."/>
            <person name="Shu S."/>
            <person name="Stevenson D.W."/>
            <person name="Thummler F."/>
            <person name="Tillich M."/>
            <person name="Villarreal Aguilar J.C."/>
            <person name="Widiez T."/>
            <person name="Wong G.K."/>
            <person name="Wymore A."/>
            <person name="Zhang Y."/>
            <person name="Zimmer A.D."/>
            <person name="Quatrano R.S."/>
            <person name="Mayer K.F.X."/>
            <person name="Goodstein D."/>
            <person name="Casacuberta J.M."/>
            <person name="Vandepoele K."/>
            <person name="Reski R."/>
            <person name="Cuming A.C."/>
            <person name="Tuskan G.A."/>
            <person name="Maumus F."/>
            <person name="Salse J."/>
            <person name="Schmutz J."/>
            <person name="Rensing S.A."/>
        </authorList>
    </citation>
    <scope>NUCLEOTIDE SEQUENCE [LARGE SCALE GENOMIC DNA]</scope>
    <source>
        <strain evidence="3 4">cv. Gransden 2004</strain>
    </source>
</reference>
<reference evidence="3" key="3">
    <citation type="submission" date="2020-12" db="UniProtKB">
        <authorList>
            <consortium name="EnsemblPlants"/>
        </authorList>
    </citation>
    <scope>IDENTIFICATION</scope>
</reference>
<accession>A0A2K1J6S2</accession>
<reference evidence="2 4" key="1">
    <citation type="journal article" date="2008" name="Science">
        <title>The Physcomitrella genome reveals evolutionary insights into the conquest of land by plants.</title>
        <authorList>
            <person name="Rensing S."/>
            <person name="Lang D."/>
            <person name="Zimmer A."/>
            <person name="Terry A."/>
            <person name="Salamov A."/>
            <person name="Shapiro H."/>
            <person name="Nishiyama T."/>
            <person name="Perroud P.-F."/>
            <person name="Lindquist E."/>
            <person name="Kamisugi Y."/>
            <person name="Tanahashi T."/>
            <person name="Sakakibara K."/>
            <person name="Fujita T."/>
            <person name="Oishi K."/>
            <person name="Shin-I T."/>
            <person name="Kuroki Y."/>
            <person name="Toyoda A."/>
            <person name="Suzuki Y."/>
            <person name="Hashimoto A."/>
            <person name="Yamaguchi K."/>
            <person name="Sugano A."/>
            <person name="Kohara Y."/>
            <person name="Fujiyama A."/>
            <person name="Anterola A."/>
            <person name="Aoki S."/>
            <person name="Ashton N."/>
            <person name="Barbazuk W.B."/>
            <person name="Barker E."/>
            <person name="Bennetzen J."/>
            <person name="Bezanilla M."/>
            <person name="Blankenship R."/>
            <person name="Cho S.H."/>
            <person name="Dutcher S."/>
            <person name="Estelle M."/>
            <person name="Fawcett J.A."/>
            <person name="Gundlach H."/>
            <person name="Hanada K."/>
            <person name="Heyl A."/>
            <person name="Hicks K.A."/>
            <person name="Hugh J."/>
            <person name="Lohr M."/>
            <person name="Mayer K."/>
            <person name="Melkozernov A."/>
            <person name="Murata T."/>
            <person name="Nelson D."/>
            <person name="Pils B."/>
            <person name="Prigge M."/>
            <person name="Reiss B."/>
            <person name="Renner T."/>
            <person name="Rombauts S."/>
            <person name="Rushton P."/>
            <person name="Sanderfoot A."/>
            <person name="Schween G."/>
            <person name="Shiu S.-H."/>
            <person name="Stueber K."/>
            <person name="Theodoulou F.L."/>
            <person name="Tu H."/>
            <person name="Van de Peer Y."/>
            <person name="Verrier P.J."/>
            <person name="Waters E."/>
            <person name="Wood A."/>
            <person name="Yang L."/>
            <person name="Cove D."/>
            <person name="Cuming A."/>
            <person name="Hasebe M."/>
            <person name="Lucas S."/>
            <person name="Mishler D.B."/>
            <person name="Reski R."/>
            <person name="Grigoriev I."/>
            <person name="Quatrano R.S."/>
            <person name="Boore J.L."/>
        </authorList>
    </citation>
    <scope>NUCLEOTIDE SEQUENCE [LARGE SCALE GENOMIC DNA]</scope>
    <source>
        <strain evidence="3 4">cv. Gransden 2004</strain>
    </source>
</reference>
<dbReference type="EnsemblPlants" id="Pp3c16_2061V3.1">
    <property type="protein sequence ID" value="PAC:32983701.CDS.1"/>
    <property type="gene ID" value="Pp3c16_2061"/>
</dbReference>
<proteinExistence type="predicted"/>